<dbReference type="EMBL" id="AP026562">
    <property type="protein sequence ID" value="BDP44019.1"/>
    <property type="molecule type" value="Genomic_DNA"/>
</dbReference>
<dbReference type="InterPro" id="IPR035906">
    <property type="entry name" value="MetI-like_sf"/>
</dbReference>
<feature type="domain" description="ABC transmembrane type-1" evidence="8">
    <location>
        <begin position="88"/>
        <end position="277"/>
    </location>
</feature>
<comment type="subcellular location">
    <subcellularLocation>
        <location evidence="1 7">Cell membrane</location>
        <topology evidence="1 7">Multi-pass membrane protein</topology>
    </subcellularLocation>
</comment>
<keyword evidence="3" id="KW-1003">Cell membrane</keyword>
<keyword evidence="10" id="KW-1185">Reference proteome</keyword>
<dbReference type="Pfam" id="PF00528">
    <property type="entry name" value="BPD_transp_1"/>
    <property type="match status" value="1"/>
</dbReference>
<evidence type="ECO:0000256" key="2">
    <source>
        <dbReference type="ARBA" id="ARBA00022448"/>
    </source>
</evidence>
<evidence type="ECO:0000256" key="6">
    <source>
        <dbReference type="ARBA" id="ARBA00023136"/>
    </source>
</evidence>
<dbReference type="PROSITE" id="PS50928">
    <property type="entry name" value="ABC_TM1"/>
    <property type="match status" value="1"/>
</dbReference>
<geneLocation type="plasmid" evidence="9 10">
    <name>pDAETH-2</name>
</geneLocation>
<feature type="transmembrane region" description="Helical" evidence="7">
    <location>
        <begin position="94"/>
        <end position="115"/>
    </location>
</feature>
<dbReference type="CDD" id="cd06261">
    <property type="entry name" value="TM_PBP2"/>
    <property type="match status" value="1"/>
</dbReference>
<keyword evidence="5 7" id="KW-1133">Transmembrane helix</keyword>
<evidence type="ECO:0000256" key="5">
    <source>
        <dbReference type="ARBA" id="ARBA00022989"/>
    </source>
</evidence>
<keyword evidence="6 7" id="KW-0472">Membrane</keyword>
<protein>
    <submittedName>
        <fullName evidence="9">Nickel ABC transporter permease</fullName>
    </submittedName>
</protein>
<evidence type="ECO:0000313" key="9">
    <source>
        <dbReference type="EMBL" id="BDP44019.1"/>
    </source>
</evidence>
<sequence>MLRGADAAATAPLPVSPTRGRLRPRPTLLAGLAILGVLIFAALFPAVVATHSPTDFDYAAILKPPSAAHLFGTDNFGRDVYSRVVYGARIDLQIALFTTLFPFVFGSLTGALTAFTGGWPDAVFGRLADLVVVFPFLVLVIAIVAVLGPGLLNLYLAVSAVGWVTYWRLVRGEVLAQKRAEYAQAARVMGYSSARTLLRHLLPNAITPAIVYLMTDMSLGILLGASLGYLGLGAQPPTPEWGVMVADGKNFMASAWWVSTFPGLALTLAGVGFSLIGDGLADALRPRS</sequence>
<dbReference type="Pfam" id="PF12911">
    <property type="entry name" value="OppC_N"/>
    <property type="match status" value="1"/>
</dbReference>
<feature type="transmembrane region" description="Helical" evidence="7">
    <location>
        <begin position="28"/>
        <end position="48"/>
    </location>
</feature>
<dbReference type="RefSeq" id="WP_264778382.1">
    <property type="nucleotide sequence ID" value="NZ_AP026562.1"/>
</dbReference>
<comment type="similarity">
    <text evidence="7">Belongs to the binding-protein-dependent transport system permease family.</text>
</comment>
<evidence type="ECO:0000256" key="7">
    <source>
        <dbReference type="RuleBase" id="RU363032"/>
    </source>
</evidence>
<evidence type="ECO:0000313" key="10">
    <source>
        <dbReference type="Proteomes" id="UP001064971"/>
    </source>
</evidence>
<evidence type="ECO:0000256" key="4">
    <source>
        <dbReference type="ARBA" id="ARBA00022692"/>
    </source>
</evidence>
<name>A0ABM8AJL6_9DEIO</name>
<dbReference type="Gene3D" id="1.10.3720.10">
    <property type="entry name" value="MetI-like"/>
    <property type="match status" value="1"/>
</dbReference>
<reference evidence="9" key="1">
    <citation type="submission" date="2022-07" db="EMBL/GenBank/DDBJ databases">
        <title>Complete Genome Sequence of the Radioresistant Bacterium Deinococcus aetherius ST0316, Isolated from the Air Dust collected in Lower Stratosphere above Japan.</title>
        <authorList>
            <person name="Satoh K."/>
            <person name="Hagiwara K."/>
            <person name="Katsumata K."/>
            <person name="Kubo A."/>
            <person name="Yokobori S."/>
            <person name="Yamagishi A."/>
            <person name="Oono Y."/>
            <person name="Narumi I."/>
        </authorList>
    </citation>
    <scope>NUCLEOTIDE SEQUENCE</scope>
    <source>
        <strain evidence="9">ST0316</strain>
        <plasmid evidence="9">pDAETH-2</plasmid>
    </source>
</reference>
<feature type="transmembrane region" description="Helical" evidence="7">
    <location>
        <begin position="152"/>
        <end position="170"/>
    </location>
</feature>
<evidence type="ECO:0000256" key="1">
    <source>
        <dbReference type="ARBA" id="ARBA00004651"/>
    </source>
</evidence>
<dbReference type="Proteomes" id="UP001064971">
    <property type="component" value="Plasmid pDAETH-2"/>
</dbReference>
<dbReference type="PANTHER" id="PTHR43386">
    <property type="entry name" value="OLIGOPEPTIDE TRANSPORT SYSTEM PERMEASE PROTEIN APPC"/>
    <property type="match status" value="1"/>
</dbReference>
<feature type="transmembrane region" description="Helical" evidence="7">
    <location>
        <begin position="127"/>
        <end position="146"/>
    </location>
</feature>
<evidence type="ECO:0000256" key="3">
    <source>
        <dbReference type="ARBA" id="ARBA00022475"/>
    </source>
</evidence>
<feature type="transmembrane region" description="Helical" evidence="7">
    <location>
        <begin position="209"/>
        <end position="234"/>
    </location>
</feature>
<dbReference type="PANTHER" id="PTHR43386:SF1">
    <property type="entry name" value="D,D-DIPEPTIDE TRANSPORT SYSTEM PERMEASE PROTEIN DDPC-RELATED"/>
    <property type="match status" value="1"/>
</dbReference>
<accession>A0ABM8AJL6</accession>
<dbReference type="InterPro" id="IPR000515">
    <property type="entry name" value="MetI-like"/>
</dbReference>
<feature type="transmembrane region" description="Helical" evidence="7">
    <location>
        <begin position="254"/>
        <end position="277"/>
    </location>
</feature>
<dbReference type="InterPro" id="IPR050366">
    <property type="entry name" value="BP-dependent_transpt_permease"/>
</dbReference>
<organism evidence="9 10">
    <name type="scientific">Deinococcus aetherius</name>
    <dbReference type="NCBI Taxonomy" id="200252"/>
    <lineage>
        <taxon>Bacteria</taxon>
        <taxon>Thermotogati</taxon>
        <taxon>Deinococcota</taxon>
        <taxon>Deinococci</taxon>
        <taxon>Deinococcales</taxon>
        <taxon>Deinococcaceae</taxon>
        <taxon>Deinococcus</taxon>
    </lineage>
</organism>
<dbReference type="InterPro" id="IPR025966">
    <property type="entry name" value="OppC_N"/>
</dbReference>
<dbReference type="SUPFAM" id="SSF161098">
    <property type="entry name" value="MetI-like"/>
    <property type="match status" value="1"/>
</dbReference>
<proteinExistence type="inferred from homology"/>
<gene>
    <name evidence="9" type="ORF">DAETH_39880</name>
</gene>
<keyword evidence="2 7" id="KW-0813">Transport</keyword>
<keyword evidence="9" id="KW-0614">Plasmid</keyword>
<evidence type="ECO:0000259" key="8">
    <source>
        <dbReference type="PROSITE" id="PS50928"/>
    </source>
</evidence>
<keyword evidence="4 7" id="KW-0812">Transmembrane</keyword>